<evidence type="ECO:0000313" key="5">
    <source>
        <dbReference type="Proteomes" id="UP000219422"/>
    </source>
</evidence>
<dbReference type="GeneID" id="57777799"/>
<protein>
    <submittedName>
        <fullName evidence="3">IS630 family transposase</fullName>
    </submittedName>
</protein>
<dbReference type="PANTHER" id="PTHR46564:SF1">
    <property type="entry name" value="TRANSPOSASE"/>
    <property type="match status" value="1"/>
</dbReference>
<dbReference type="EMBL" id="CP023741">
    <property type="protein sequence ID" value="ATI80539.1"/>
    <property type="molecule type" value="Genomic_DNA"/>
</dbReference>
<evidence type="ECO:0000313" key="4">
    <source>
        <dbReference type="EMBL" id="ATI80852.1"/>
    </source>
</evidence>
<dbReference type="EMBL" id="CP023741">
    <property type="protein sequence ID" value="ATI80852.1"/>
    <property type="molecule type" value="Genomic_DNA"/>
</dbReference>
<dbReference type="Pfam" id="PF13384">
    <property type="entry name" value="HTH_23"/>
    <property type="match status" value="1"/>
</dbReference>
<dbReference type="Gene3D" id="3.30.420.10">
    <property type="entry name" value="Ribonuclease H-like superfamily/Ribonuclease H"/>
    <property type="match status" value="1"/>
</dbReference>
<dbReference type="KEGG" id="sya:A6768_12735"/>
<sequence length="315" mass="35069">MARTLSQDLRDRVIAAIDAGLSCRAAADRFGVSASSAIRWRQRALEHGKAVAKPRGGDRHSGRIEAHGGFIRELLAEQGDITLVEVQARLIERGAPVGIGTLHRFFVRHGITPEKKTGHAIEQDRPDVLKQRHHWFDGQLDLEPERLVFIDETWTATNMTRSYGRCAKGERLRMGFPHGHRKTTTLVAGLRMTGMIAPMVLDGPINGDWFEAYVAQVLVPELRPGDIVIMDNLSSHKRASVQVLIEAAGATLRFLPPYSPDFNPIEKAFSRLKAMLRKAGERTVSGLWGLIGKLVDIFQPDECANYFKSCGYEPE</sequence>
<name>A0A291N0S7_SPHYA</name>
<evidence type="ECO:0000313" key="2">
    <source>
        <dbReference type="EMBL" id="ATI80539.1"/>
    </source>
</evidence>
<dbReference type="InterPro" id="IPR009057">
    <property type="entry name" value="Homeodomain-like_sf"/>
</dbReference>
<dbReference type="KEGG" id="sya:A6768_11400"/>
<dbReference type="AlphaFoldDB" id="A0A291N0S7"/>
<accession>A0A291N0S7</accession>
<dbReference type="SUPFAM" id="SSF46689">
    <property type="entry name" value="Homeodomain-like"/>
    <property type="match status" value="1"/>
</dbReference>
<dbReference type="EMBL" id="CP023741">
    <property type="protein sequence ID" value="ATI80770.1"/>
    <property type="molecule type" value="Genomic_DNA"/>
</dbReference>
<reference evidence="3 5" key="1">
    <citation type="submission" date="2017-10" db="EMBL/GenBank/DDBJ databases">
        <title>Sphingobium yanoikuyae S72.</title>
        <authorList>
            <person name="Sanchez E."/>
            <person name="Bustos P."/>
            <person name="Mendoza P."/>
            <person name="Guo X."/>
            <person name="Mendoza A."/>
        </authorList>
    </citation>
    <scope>NUCLEOTIDE SEQUENCE [LARGE SCALE GENOMIC DNA]</scope>
    <source>
        <strain evidence="3 5">S72</strain>
    </source>
</reference>
<dbReference type="KEGG" id="sya:A6768_13260"/>
<dbReference type="InterPro" id="IPR036397">
    <property type="entry name" value="RNaseH_sf"/>
</dbReference>
<dbReference type="PANTHER" id="PTHR46564">
    <property type="entry name" value="TRANSPOSASE"/>
    <property type="match status" value="1"/>
</dbReference>
<evidence type="ECO:0000313" key="3">
    <source>
        <dbReference type="EMBL" id="ATI80770.1"/>
    </source>
</evidence>
<dbReference type="NCBIfam" id="NF033545">
    <property type="entry name" value="transpos_IS630"/>
    <property type="match status" value="1"/>
</dbReference>
<feature type="domain" description="Tc1-like transposase DDE" evidence="1">
    <location>
        <begin position="146"/>
        <end position="278"/>
    </location>
</feature>
<dbReference type="RefSeq" id="WP_097383664.1">
    <property type="nucleotide sequence ID" value="NZ_CP023741.1"/>
</dbReference>
<dbReference type="InterPro" id="IPR047655">
    <property type="entry name" value="Transpos_IS630-like"/>
</dbReference>
<organism evidence="3 5">
    <name type="scientific">Sphingobium yanoikuyae</name>
    <name type="common">Sphingomonas yanoikuyae</name>
    <dbReference type="NCBI Taxonomy" id="13690"/>
    <lineage>
        <taxon>Bacteria</taxon>
        <taxon>Pseudomonadati</taxon>
        <taxon>Pseudomonadota</taxon>
        <taxon>Alphaproteobacteria</taxon>
        <taxon>Sphingomonadales</taxon>
        <taxon>Sphingomonadaceae</taxon>
        <taxon>Sphingobium</taxon>
    </lineage>
</organism>
<dbReference type="GO" id="GO:0003676">
    <property type="term" value="F:nucleic acid binding"/>
    <property type="evidence" value="ECO:0007669"/>
    <property type="project" value="InterPro"/>
</dbReference>
<dbReference type="InterPro" id="IPR038717">
    <property type="entry name" value="Tc1-like_DDE_dom"/>
</dbReference>
<dbReference type="Proteomes" id="UP000219422">
    <property type="component" value="Chromosome"/>
</dbReference>
<dbReference type="Pfam" id="PF13358">
    <property type="entry name" value="DDE_3"/>
    <property type="match status" value="1"/>
</dbReference>
<gene>
    <name evidence="2" type="ORF">A6768_11400</name>
    <name evidence="3" type="ORF">A6768_12735</name>
    <name evidence="4" type="ORF">A6768_13260</name>
</gene>
<evidence type="ECO:0000259" key="1">
    <source>
        <dbReference type="Pfam" id="PF13358"/>
    </source>
</evidence>
<proteinExistence type="predicted"/>